<reference evidence="8" key="1">
    <citation type="submission" date="2018-11" db="EMBL/GenBank/DDBJ databases">
        <title>Chitinophaga lutea sp.nov., isolate from arsenic contaminated soil.</title>
        <authorList>
            <person name="Zong Y."/>
        </authorList>
    </citation>
    <scope>NUCLEOTIDE SEQUENCE [LARGE SCALE GENOMIC DNA]</scope>
    <source>
        <strain evidence="8">YLT18</strain>
    </source>
</reference>
<name>A0A3N4MKZ5_9BACT</name>
<organism evidence="7 8">
    <name type="scientific">Chitinophaga barathri</name>
    <dbReference type="NCBI Taxonomy" id="1647451"/>
    <lineage>
        <taxon>Bacteria</taxon>
        <taxon>Pseudomonadati</taxon>
        <taxon>Bacteroidota</taxon>
        <taxon>Chitinophagia</taxon>
        <taxon>Chitinophagales</taxon>
        <taxon>Chitinophagaceae</taxon>
        <taxon>Chitinophaga</taxon>
    </lineage>
</organism>
<comment type="caution">
    <text evidence="7">The sequence shown here is derived from an EMBL/GenBank/DDBJ whole genome shotgun (WGS) entry which is preliminary data.</text>
</comment>
<dbReference type="GO" id="GO:0030246">
    <property type="term" value="F:carbohydrate binding"/>
    <property type="evidence" value="ECO:0007669"/>
    <property type="project" value="InterPro"/>
</dbReference>
<dbReference type="SUPFAM" id="SSF48208">
    <property type="entry name" value="Six-hairpin glycosidases"/>
    <property type="match status" value="1"/>
</dbReference>
<evidence type="ECO:0000313" key="8">
    <source>
        <dbReference type="Proteomes" id="UP000279089"/>
    </source>
</evidence>
<feature type="domain" description="Glycosyl hydrolase family 92" evidence="5">
    <location>
        <begin position="289"/>
        <end position="755"/>
    </location>
</feature>
<keyword evidence="4" id="KW-0732">Signal</keyword>
<evidence type="ECO:0000313" key="7">
    <source>
        <dbReference type="EMBL" id="RPD42627.1"/>
    </source>
</evidence>
<dbReference type="GO" id="GO:0005829">
    <property type="term" value="C:cytosol"/>
    <property type="evidence" value="ECO:0007669"/>
    <property type="project" value="TreeGrafter"/>
</dbReference>
<dbReference type="PANTHER" id="PTHR12143:SF39">
    <property type="entry name" value="SECRETED PROTEIN"/>
    <property type="match status" value="1"/>
</dbReference>
<dbReference type="InterPro" id="IPR014718">
    <property type="entry name" value="GH-type_carb-bd"/>
</dbReference>
<dbReference type="GO" id="GO:0000224">
    <property type="term" value="F:peptide-N4-(N-acetyl-beta-glucosaminyl)asparagine amidase activity"/>
    <property type="evidence" value="ECO:0007669"/>
    <property type="project" value="TreeGrafter"/>
</dbReference>
<protein>
    <submittedName>
        <fullName evidence="7">Glycoside hydrolase family 92 protein</fullName>
    </submittedName>
</protein>
<dbReference type="Gene3D" id="2.70.98.10">
    <property type="match status" value="1"/>
</dbReference>
<feature type="signal peptide" evidence="4">
    <location>
        <begin position="1"/>
        <end position="18"/>
    </location>
</feature>
<evidence type="ECO:0000256" key="2">
    <source>
        <dbReference type="ARBA" id="ARBA00011245"/>
    </source>
</evidence>
<evidence type="ECO:0000256" key="1">
    <source>
        <dbReference type="ARBA" id="ARBA00001913"/>
    </source>
</evidence>
<dbReference type="FunFam" id="3.30.2080.10:FF:000001">
    <property type="entry name" value="Alpha-1,2-mannosidase subfamily"/>
    <property type="match status" value="1"/>
</dbReference>
<accession>A0A3N4MKZ5</accession>
<dbReference type="InterPro" id="IPR008928">
    <property type="entry name" value="6-hairpin_glycosidase_sf"/>
</dbReference>
<sequence>MRKISFTLLLWCPGLLYAQQPVRYVKPIIGTEKMGHTYPGATVPFGMVQLSPDTDTIPYELDGKYNPDVYKYCAGYQYTDRTITGFSHTHFSGTGHSDLGDFLIMPTTGPLQLNPGTADHPENGYRSRFSHANETAEAGYYKVKLDDHDILAELTATNRVGFHQYTFPSSGDAHIILDLMAGIYNYANKNVWTFVRVENDTLITGYRQTNGWARTRTLYFAMTFSKPIKKYGHRNYANDVYKGFWRKFNQSENFPEMAGRQIRAWFDFDTKAGEKVKVKFALSPVSTDGARRNLEAEIPGWDFEAVKQQSQNAWNKELSKVAVKTIKPDDLVNFYTALYHTYLGPTTYMDADGGYRGIDQLNHTANGYTNYSTFSLWDTYRALHPLFNILQPQRNADMVRSMLEHYNQSVHKMLPVWSHQGNENWCMIGYHSVSVIADAIMKGNIKGYDAMQALEACANTARYKPYDGLEWYMQMGYVPEDKNGSSVSKTLEYAYDDWCIAQVAQKLGRQDLYKEFIQRSLNYRNVFDASTGFMRPRLSNGEFRKEFDVLSTHGQGYIEGNAWNYSLYVPQYPAEMISLMGGRKQFTTHLDSLFTMHLPDAFFAETEDITRDGIIGNYVHGNEPAHHAAYLYNWTDAPWKTQERIRMILGKMYKPAPDGLGGNDDCGQMSAWYLFSTLGFYPVCPGSTEYALGSPAIQSATIQLENGKTFEVETVNQGEQNVYVKKAVLNGKTLQRPFIHHEDIMNGGKITFYMDRRPTK</sequence>
<dbReference type="Pfam" id="PF07971">
    <property type="entry name" value="Glyco_hydro_92"/>
    <property type="match status" value="1"/>
</dbReference>
<dbReference type="EMBL" id="RMBX01000002">
    <property type="protein sequence ID" value="RPD42627.1"/>
    <property type="molecule type" value="Genomic_DNA"/>
</dbReference>
<dbReference type="Proteomes" id="UP000279089">
    <property type="component" value="Unassembled WGS sequence"/>
</dbReference>
<gene>
    <name evidence="7" type="ORF">EG028_05525</name>
</gene>
<keyword evidence="3" id="KW-0106">Calcium</keyword>
<dbReference type="Gene3D" id="1.20.1610.10">
    <property type="entry name" value="alpha-1,2-mannosidases domains"/>
    <property type="match status" value="1"/>
</dbReference>
<dbReference type="PANTHER" id="PTHR12143">
    <property type="entry name" value="PEPTIDE N-GLYCANASE PNGASE -RELATED"/>
    <property type="match status" value="1"/>
</dbReference>
<dbReference type="InterPro" id="IPR041371">
    <property type="entry name" value="GH92_N"/>
</dbReference>
<dbReference type="NCBIfam" id="TIGR01180">
    <property type="entry name" value="aman2_put"/>
    <property type="match status" value="1"/>
</dbReference>
<evidence type="ECO:0000259" key="5">
    <source>
        <dbReference type="Pfam" id="PF07971"/>
    </source>
</evidence>
<dbReference type="GO" id="GO:0005975">
    <property type="term" value="P:carbohydrate metabolic process"/>
    <property type="evidence" value="ECO:0007669"/>
    <property type="project" value="InterPro"/>
</dbReference>
<evidence type="ECO:0000259" key="6">
    <source>
        <dbReference type="Pfam" id="PF17678"/>
    </source>
</evidence>
<feature type="domain" description="Glycosyl hydrolase family 92 N-terminal" evidence="6">
    <location>
        <begin position="24"/>
        <end position="283"/>
    </location>
</feature>
<evidence type="ECO:0000256" key="3">
    <source>
        <dbReference type="ARBA" id="ARBA00022837"/>
    </source>
</evidence>
<keyword evidence="7" id="KW-0378">Hydrolase</keyword>
<comment type="subunit">
    <text evidence="2">Monomer.</text>
</comment>
<dbReference type="Gene3D" id="1.20.1050.60">
    <property type="entry name" value="alpha-1,2-mannosidase"/>
    <property type="match status" value="1"/>
</dbReference>
<dbReference type="OrthoDB" id="9804511at2"/>
<feature type="chain" id="PRO_5018002078" evidence="4">
    <location>
        <begin position="19"/>
        <end position="760"/>
    </location>
</feature>
<dbReference type="InterPro" id="IPR005887">
    <property type="entry name" value="GH92_a_mannosidase_put"/>
</dbReference>
<dbReference type="GO" id="GO:0006516">
    <property type="term" value="P:glycoprotein catabolic process"/>
    <property type="evidence" value="ECO:0007669"/>
    <property type="project" value="TreeGrafter"/>
</dbReference>
<dbReference type="FunFam" id="1.20.1050.60:FF:000001">
    <property type="entry name" value="Putative alpha-1,2-mannosidase"/>
    <property type="match status" value="1"/>
</dbReference>
<dbReference type="InterPro" id="IPR012939">
    <property type="entry name" value="Glyco_hydro_92"/>
</dbReference>
<proteinExistence type="predicted"/>
<evidence type="ECO:0000256" key="4">
    <source>
        <dbReference type="SAM" id="SignalP"/>
    </source>
</evidence>
<dbReference type="Pfam" id="PF17678">
    <property type="entry name" value="Glyco_hydro_92N"/>
    <property type="match status" value="1"/>
</dbReference>
<dbReference type="RefSeq" id="WP_120515226.1">
    <property type="nucleotide sequence ID" value="NZ_QXZY01000003.1"/>
</dbReference>
<comment type="cofactor">
    <cofactor evidence="1">
        <name>Ca(2+)</name>
        <dbReference type="ChEBI" id="CHEBI:29108"/>
    </cofactor>
</comment>
<keyword evidence="8" id="KW-1185">Reference proteome</keyword>
<dbReference type="AlphaFoldDB" id="A0A3N4MKZ5"/>
<dbReference type="InterPro" id="IPR050883">
    <property type="entry name" value="PNGase"/>
</dbReference>
<dbReference type="Gene3D" id="3.30.2080.10">
    <property type="entry name" value="GH92 mannosidase domain"/>
    <property type="match status" value="1"/>
</dbReference>